<dbReference type="AlphaFoldDB" id="A0A090I388"/>
<dbReference type="PANTHER" id="PTHR42756:SF1">
    <property type="entry name" value="TRANSCRIPTIONAL REPRESSOR OF EMRAB OPERON"/>
    <property type="match status" value="1"/>
</dbReference>
<feature type="domain" description="HTH marR-type" evidence="4">
    <location>
        <begin position="28"/>
        <end position="160"/>
    </location>
</feature>
<evidence type="ECO:0000313" key="7">
    <source>
        <dbReference type="Proteomes" id="UP000062768"/>
    </source>
</evidence>
<evidence type="ECO:0000256" key="3">
    <source>
        <dbReference type="ARBA" id="ARBA00023163"/>
    </source>
</evidence>
<evidence type="ECO:0000256" key="2">
    <source>
        <dbReference type="ARBA" id="ARBA00023125"/>
    </source>
</evidence>
<gene>
    <name evidence="5" type="ORF">DSM1535_1144</name>
    <name evidence="6" type="ORF">MB9_2248</name>
</gene>
<protein>
    <recommendedName>
        <fullName evidence="4">HTH marR-type domain-containing protein</fullName>
    </recommendedName>
</protein>
<name>A0A090I388_METFO</name>
<keyword evidence="3" id="KW-0804">Transcription</keyword>
<accession>A0A090I388</accession>
<evidence type="ECO:0000256" key="1">
    <source>
        <dbReference type="ARBA" id="ARBA00023015"/>
    </source>
</evidence>
<dbReference type="PANTHER" id="PTHR42756">
    <property type="entry name" value="TRANSCRIPTIONAL REGULATOR, MARR"/>
    <property type="match status" value="1"/>
</dbReference>
<organism evidence="5">
    <name type="scientific">Methanobacterium formicicum</name>
    <dbReference type="NCBI Taxonomy" id="2162"/>
    <lineage>
        <taxon>Archaea</taxon>
        <taxon>Methanobacteriati</taxon>
        <taxon>Methanobacteriota</taxon>
        <taxon>Methanomada group</taxon>
        <taxon>Methanobacteria</taxon>
        <taxon>Methanobacteriales</taxon>
        <taxon>Methanobacteriaceae</taxon>
        <taxon>Methanobacterium</taxon>
    </lineage>
</organism>
<dbReference type="InterPro" id="IPR036388">
    <property type="entry name" value="WH-like_DNA-bd_sf"/>
</dbReference>
<dbReference type="Proteomes" id="UP000062768">
    <property type="component" value="Chromosome I"/>
</dbReference>
<reference evidence="6" key="2">
    <citation type="submission" date="2014-09" db="EMBL/GenBank/DDBJ databases">
        <authorList>
            <person name="Bishop-Lilly K.A."/>
            <person name="Broomall S.M."/>
            <person name="Chain P.S."/>
            <person name="Chertkov O."/>
            <person name="Coyne S.R."/>
            <person name="Daligault H.E."/>
            <person name="Davenport K.W."/>
            <person name="Erkkila T."/>
            <person name="Frey K.G."/>
            <person name="Gibbons H.S."/>
            <person name="Gu W."/>
            <person name="Jaissle J."/>
            <person name="Johnson S.L."/>
            <person name="Koroleva G.I."/>
            <person name="Ladner J.T."/>
            <person name="Lo C.-C."/>
            <person name="Minogue T.D."/>
            <person name="Munk C."/>
            <person name="Palacios G.F."/>
            <person name="Redden C.L."/>
            <person name="Rosenzweig C.N."/>
            <person name="Scholz M.B."/>
            <person name="Teshima H."/>
            <person name="Xu Y."/>
        </authorList>
    </citation>
    <scope>NUCLEOTIDE SEQUENCE</scope>
    <source>
        <strain evidence="6">Mb9</strain>
    </source>
</reference>
<dbReference type="KEGG" id="mfi:DSM1535_1144"/>
<dbReference type="SUPFAM" id="SSF46785">
    <property type="entry name" value="Winged helix' DNA-binding domain"/>
    <property type="match status" value="1"/>
</dbReference>
<dbReference type="PATRIC" id="fig|2162.10.peg.2320"/>
<dbReference type="GO" id="GO:0003700">
    <property type="term" value="F:DNA-binding transcription factor activity"/>
    <property type="evidence" value="ECO:0007669"/>
    <property type="project" value="InterPro"/>
</dbReference>
<dbReference type="PROSITE" id="PS01117">
    <property type="entry name" value="HTH_MARR_1"/>
    <property type="match status" value="1"/>
</dbReference>
<reference evidence="5" key="1">
    <citation type="submission" date="2014-08" db="EMBL/GenBank/DDBJ databases">
        <authorList>
            <person name="Wibberg D."/>
        </authorList>
    </citation>
    <scope>NUCLEOTIDE SEQUENCE</scope>
</reference>
<evidence type="ECO:0000313" key="6">
    <source>
        <dbReference type="EMBL" id="CEL25862.1"/>
    </source>
</evidence>
<dbReference type="GO" id="GO:0003677">
    <property type="term" value="F:DNA binding"/>
    <property type="evidence" value="ECO:0007669"/>
    <property type="project" value="UniProtKB-KW"/>
</dbReference>
<dbReference type="PRINTS" id="PR00598">
    <property type="entry name" value="HTHMARR"/>
</dbReference>
<dbReference type="Pfam" id="PF01047">
    <property type="entry name" value="MarR"/>
    <property type="match status" value="1"/>
</dbReference>
<evidence type="ECO:0000313" key="5">
    <source>
        <dbReference type="EMBL" id="CEA13484.1"/>
    </source>
</evidence>
<dbReference type="EMBL" id="LN515531">
    <property type="protein sequence ID" value="CEA13484.1"/>
    <property type="molecule type" value="Genomic_DNA"/>
</dbReference>
<keyword evidence="7" id="KW-1185">Reference proteome</keyword>
<dbReference type="InterPro" id="IPR036390">
    <property type="entry name" value="WH_DNA-bd_sf"/>
</dbReference>
<dbReference type="EMBL" id="LN734822">
    <property type="protein sequence ID" value="CEL25862.1"/>
    <property type="molecule type" value="Genomic_DNA"/>
</dbReference>
<keyword evidence="2" id="KW-0238">DNA-binding</keyword>
<evidence type="ECO:0000259" key="4">
    <source>
        <dbReference type="PROSITE" id="PS50995"/>
    </source>
</evidence>
<dbReference type="PROSITE" id="PS50995">
    <property type="entry name" value="HTH_MARR_2"/>
    <property type="match status" value="1"/>
</dbReference>
<dbReference type="Gene3D" id="1.10.10.10">
    <property type="entry name" value="Winged helix-like DNA-binding domain superfamily/Winged helix DNA-binding domain"/>
    <property type="match status" value="1"/>
</dbReference>
<dbReference type="InterPro" id="IPR023187">
    <property type="entry name" value="Tscrpt_reg_MarR-type_CS"/>
</dbReference>
<dbReference type="InterPro" id="IPR000835">
    <property type="entry name" value="HTH_MarR-typ"/>
</dbReference>
<dbReference type="SMART" id="SM00347">
    <property type="entry name" value="HTH_MARR"/>
    <property type="match status" value="1"/>
</dbReference>
<proteinExistence type="predicted"/>
<keyword evidence="1" id="KW-0805">Transcription regulation</keyword>
<sequence length="175" mass="20289">MYQFFLKSLFLVLTVNKIKKICENDLNDVPLGIFVSIIHRTRMMYLNNELKSLNVTASQFLYLIGLYKKEGQTQEDLATHFFIDKGTVARGVKKLEDKGFICRRIDPENRRRYLLYLTPEGKALMPNILGIIQDWEDSMSEGLTDTEKNKISELLKKLTIKALTKLHGTEENLDE</sequence>